<gene>
    <name evidence="1" type="ORF">LCGC14_1172210</name>
</gene>
<evidence type="ECO:0000313" key="1">
    <source>
        <dbReference type="EMBL" id="KKM97025.1"/>
    </source>
</evidence>
<name>A0A0F9P7L1_9ZZZZ</name>
<reference evidence="1" key="1">
    <citation type="journal article" date="2015" name="Nature">
        <title>Complex archaea that bridge the gap between prokaryotes and eukaryotes.</title>
        <authorList>
            <person name="Spang A."/>
            <person name="Saw J.H."/>
            <person name="Jorgensen S.L."/>
            <person name="Zaremba-Niedzwiedzka K."/>
            <person name="Martijn J."/>
            <person name="Lind A.E."/>
            <person name="van Eijk R."/>
            <person name="Schleper C."/>
            <person name="Guy L."/>
            <person name="Ettema T.J."/>
        </authorList>
    </citation>
    <scope>NUCLEOTIDE SEQUENCE</scope>
</reference>
<organism evidence="1">
    <name type="scientific">marine sediment metagenome</name>
    <dbReference type="NCBI Taxonomy" id="412755"/>
    <lineage>
        <taxon>unclassified sequences</taxon>
        <taxon>metagenomes</taxon>
        <taxon>ecological metagenomes</taxon>
    </lineage>
</organism>
<protein>
    <recommendedName>
        <fullName evidence="2">Homing endonuclease LAGLIDADG domain-containing protein</fullName>
    </recommendedName>
</protein>
<dbReference type="SUPFAM" id="SSF55608">
    <property type="entry name" value="Homing endonucleases"/>
    <property type="match status" value="2"/>
</dbReference>
<proteinExistence type="predicted"/>
<dbReference type="Gene3D" id="3.10.28.10">
    <property type="entry name" value="Homing endonucleases"/>
    <property type="match status" value="1"/>
</dbReference>
<comment type="caution">
    <text evidence="1">The sequence shown here is derived from an EMBL/GenBank/DDBJ whole genome shotgun (WGS) entry which is preliminary data.</text>
</comment>
<dbReference type="InterPro" id="IPR027434">
    <property type="entry name" value="Homing_endonucl"/>
</dbReference>
<accession>A0A0F9P7L1</accession>
<dbReference type="EMBL" id="LAZR01005801">
    <property type="protein sequence ID" value="KKM97025.1"/>
    <property type="molecule type" value="Genomic_DNA"/>
</dbReference>
<dbReference type="AlphaFoldDB" id="A0A0F9P7L1"/>
<sequence length="227" mass="27344">MQSRLTPLYQQYHIHHPNLNAHYFKFIDTKEKAYWLGFLCADGYISKTRYGRMGIKLSMKDKEHLIMFCKAIGLNPLSIREREEVKEYKGKFIKYKIAEIDFWCKPMYEDLKHLKFKKFPKLSSYGPYLAWLLGLYDGDGYQGKTMVCSASNNLLMEIKSYFNIEYEIRDYYYDDYLDYYLRNIEGIKIDNSSRFLYVLTLGSQLFNKMMKNYENSLKRKRRTFNIT</sequence>
<evidence type="ECO:0008006" key="2">
    <source>
        <dbReference type="Google" id="ProtNLM"/>
    </source>
</evidence>